<keyword evidence="3" id="KW-1185">Reference proteome</keyword>
<organism evidence="2 3">
    <name type="scientific">Stentor coeruleus</name>
    <dbReference type="NCBI Taxonomy" id="5963"/>
    <lineage>
        <taxon>Eukaryota</taxon>
        <taxon>Sar</taxon>
        <taxon>Alveolata</taxon>
        <taxon>Ciliophora</taxon>
        <taxon>Postciliodesmatophora</taxon>
        <taxon>Heterotrichea</taxon>
        <taxon>Heterotrichida</taxon>
        <taxon>Stentoridae</taxon>
        <taxon>Stentor</taxon>
    </lineage>
</organism>
<evidence type="ECO:0000313" key="3">
    <source>
        <dbReference type="Proteomes" id="UP000187209"/>
    </source>
</evidence>
<accession>A0A1R2CIJ5</accession>
<reference evidence="2 3" key="1">
    <citation type="submission" date="2016-11" db="EMBL/GenBank/DDBJ databases">
        <title>The macronuclear genome of Stentor coeruleus: a giant cell with tiny introns.</title>
        <authorList>
            <person name="Slabodnick M."/>
            <person name="Ruby J.G."/>
            <person name="Reiff S.B."/>
            <person name="Swart E.C."/>
            <person name="Gosai S."/>
            <person name="Prabakaran S."/>
            <person name="Witkowska E."/>
            <person name="Larue G.E."/>
            <person name="Fisher S."/>
            <person name="Freeman R.M."/>
            <person name="Gunawardena J."/>
            <person name="Chu W."/>
            <person name="Stover N.A."/>
            <person name="Gregory B.D."/>
            <person name="Nowacki M."/>
            <person name="Derisi J."/>
            <person name="Roy S.W."/>
            <person name="Marshall W.F."/>
            <person name="Sood P."/>
        </authorList>
    </citation>
    <scope>NUCLEOTIDE SEQUENCE [LARGE SCALE GENOMIC DNA]</scope>
    <source>
        <strain evidence="2">WM001</strain>
    </source>
</reference>
<dbReference type="EMBL" id="MPUH01000140">
    <property type="protein sequence ID" value="OMJ88828.1"/>
    <property type="molecule type" value="Genomic_DNA"/>
</dbReference>
<evidence type="ECO:0000256" key="1">
    <source>
        <dbReference type="SAM" id="MobiDB-lite"/>
    </source>
</evidence>
<comment type="caution">
    <text evidence="2">The sequence shown here is derived from an EMBL/GenBank/DDBJ whole genome shotgun (WGS) entry which is preliminary data.</text>
</comment>
<dbReference type="OrthoDB" id="10593922at2759"/>
<gene>
    <name evidence="2" type="ORF">SteCoe_9127</name>
</gene>
<sequence length="247" mass="27596">MVILSHLLKSSLSNTSSSLTLIIEDKQFTGLGKVIWLNSVHNFQGEKEILISENAFLGFLGSLSVSSMCPPSKISLSDLSTNKLLCIDSLEYLDWLIGTENLYKTIQKRAENGLGTLAVINKSYMGSYLTEKYSSLASILAIVNKYSNCKGQIKCVHSRGYCKFTEEFCAFEVVGDVVKEIKGISKPEVSVGPKSTFRLGVSEEEKKMREITPLPYEKTQGIIVRDQDDRISEDEEGDDDDYYELNE</sequence>
<dbReference type="AlphaFoldDB" id="A0A1R2CIJ5"/>
<evidence type="ECO:0000313" key="2">
    <source>
        <dbReference type="EMBL" id="OMJ88828.1"/>
    </source>
</evidence>
<name>A0A1R2CIJ5_9CILI</name>
<proteinExistence type="predicted"/>
<feature type="region of interest" description="Disordered" evidence="1">
    <location>
        <begin position="225"/>
        <end position="247"/>
    </location>
</feature>
<feature type="compositionally biased region" description="Acidic residues" evidence="1">
    <location>
        <begin position="231"/>
        <end position="247"/>
    </location>
</feature>
<dbReference type="Proteomes" id="UP000187209">
    <property type="component" value="Unassembled WGS sequence"/>
</dbReference>
<protein>
    <submittedName>
        <fullName evidence="2">Uncharacterized protein</fullName>
    </submittedName>
</protein>